<dbReference type="SUPFAM" id="SSF53335">
    <property type="entry name" value="S-adenosyl-L-methionine-dependent methyltransferases"/>
    <property type="match status" value="1"/>
</dbReference>
<proteinExistence type="predicted"/>
<dbReference type="AlphaFoldDB" id="A0A8H6HXV4"/>
<dbReference type="InterPro" id="IPR019410">
    <property type="entry name" value="Methyltransf_16"/>
</dbReference>
<dbReference type="OrthoDB" id="194386at2759"/>
<sequence length="319" mass="35766">MDRSPTEPDLFPILRQYSCLSPANKIYLPTDASILHNSLLLDYPPTAQYQRSFWKRIIAHLETNYDEDDEFELSSEIYDCYIEVLHESQSSYLTTTLLESRNVIEGGTTGLRTWTAAFYLAQYFLDNPDLILQKRILELGSGIGFMGIVMASLQMLSRASDDILPKLWLTDVDETVLSVCRRNIRLPCNLSSSHDGVETARVDWFDALDELAAPALKTLLCEQIDPELIVGSDIVFDPSLVHPLLSTLKLAIEGSNRTALFALTMRNETTFSDFLFSARGLGLHVTELSTTGTTSKHILTNDVVEDMSAVRLLKFSATL</sequence>
<evidence type="ECO:0000313" key="2">
    <source>
        <dbReference type="Proteomes" id="UP000521943"/>
    </source>
</evidence>
<name>A0A8H6HXV4_9AGAR</name>
<dbReference type="Gene3D" id="3.40.50.150">
    <property type="entry name" value="Vaccinia Virus protein VP39"/>
    <property type="match status" value="1"/>
</dbReference>
<keyword evidence="2" id="KW-1185">Reference proteome</keyword>
<evidence type="ECO:0000313" key="1">
    <source>
        <dbReference type="EMBL" id="KAF6754342.1"/>
    </source>
</evidence>
<organism evidence="1 2">
    <name type="scientific">Ephemerocybe angulata</name>
    <dbReference type="NCBI Taxonomy" id="980116"/>
    <lineage>
        <taxon>Eukaryota</taxon>
        <taxon>Fungi</taxon>
        <taxon>Dikarya</taxon>
        <taxon>Basidiomycota</taxon>
        <taxon>Agaricomycotina</taxon>
        <taxon>Agaricomycetes</taxon>
        <taxon>Agaricomycetidae</taxon>
        <taxon>Agaricales</taxon>
        <taxon>Agaricineae</taxon>
        <taxon>Psathyrellaceae</taxon>
        <taxon>Ephemerocybe</taxon>
    </lineage>
</organism>
<dbReference type="PANTHER" id="PTHR14614">
    <property type="entry name" value="HEPATOCELLULAR CARCINOMA-ASSOCIATED ANTIGEN"/>
    <property type="match status" value="1"/>
</dbReference>
<protein>
    <recommendedName>
        <fullName evidence="3">FAM86 N-terminal domain-containing protein</fullName>
    </recommendedName>
</protein>
<gene>
    <name evidence="1" type="ORF">DFP72DRAFT_900043</name>
</gene>
<dbReference type="Pfam" id="PF10294">
    <property type="entry name" value="Methyltransf_16"/>
    <property type="match status" value="1"/>
</dbReference>
<comment type="caution">
    <text evidence="1">The sequence shown here is derived from an EMBL/GenBank/DDBJ whole genome shotgun (WGS) entry which is preliminary data.</text>
</comment>
<accession>A0A8H6HXV4</accession>
<dbReference type="InterPro" id="IPR029063">
    <property type="entry name" value="SAM-dependent_MTases_sf"/>
</dbReference>
<dbReference type="PANTHER" id="PTHR14614:SF130">
    <property type="entry name" value="PROTEIN-LYSINE N-METHYLTRANSFERASE EEF2KMT"/>
    <property type="match status" value="1"/>
</dbReference>
<evidence type="ECO:0008006" key="3">
    <source>
        <dbReference type="Google" id="ProtNLM"/>
    </source>
</evidence>
<dbReference type="Proteomes" id="UP000521943">
    <property type="component" value="Unassembled WGS sequence"/>
</dbReference>
<dbReference type="EMBL" id="JACGCI010000035">
    <property type="protein sequence ID" value="KAF6754342.1"/>
    <property type="molecule type" value="Genomic_DNA"/>
</dbReference>
<reference evidence="1 2" key="1">
    <citation type="submission" date="2020-07" db="EMBL/GenBank/DDBJ databases">
        <title>Comparative genomics of pyrophilous fungi reveals a link between fire events and developmental genes.</title>
        <authorList>
            <consortium name="DOE Joint Genome Institute"/>
            <person name="Steindorff A.S."/>
            <person name="Carver A."/>
            <person name="Calhoun S."/>
            <person name="Stillman K."/>
            <person name="Liu H."/>
            <person name="Lipzen A."/>
            <person name="Pangilinan J."/>
            <person name="Labutti K."/>
            <person name="Bruns T.D."/>
            <person name="Grigoriev I.V."/>
        </authorList>
    </citation>
    <scope>NUCLEOTIDE SEQUENCE [LARGE SCALE GENOMIC DNA]</scope>
    <source>
        <strain evidence="1 2">CBS 144469</strain>
    </source>
</reference>
<dbReference type="GO" id="GO:0008757">
    <property type="term" value="F:S-adenosylmethionine-dependent methyltransferase activity"/>
    <property type="evidence" value="ECO:0007669"/>
    <property type="project" value="UniProtKB-ARBA"/>
</dbReference>